<protein>
    <submittedName>
        <fullName evidence="8">SigE family RNA polymerase sigma factor</fullName>
    </submittedName>
</protein>
<feature type="domain" description="RNA polymerase sigma-70 region 2" evidence="6">
    <location>
        <begin position="18"/>
        <end position="80"/>
    </location>
</feature>
<dbReference type="Gene3D" id="1.10.1740.10">
    <property type="match status" value="1"/>
</dbReference>
<dbReference type="InterPro" id="IPR014325">
    <property type="entry name" value="RNA_pol_sigma-E_actinobac"/>
</dbReference>
<dbReference type="InterPro" id="IPR014284">
    <property type="entry name" value="RNA_pol_sigma-70_dom"/>
</dbReference>
<evidence type="ECO:0000259" key="6">
    <source>
        <dbReference type="Pfam" id="PF04542"/>
    </source>
</evidence>
<keyword evidence="4" id="KW-0238">DNA-binding</keyword>
<keyword evidence="2" id="KW-0805">Transcription regulation</keyword>
<evidence type="ECO:0000313" key="8">
    <source>
        <dbReference type="EMBL" id="MFC7242223.1"/>
    </source>
</evidence>
<dbReference type="SUPFAM" id="SSF88659">
    <property type="entry name" value="Sigma3 and sigma4 domains of RNA polymerase sigma factors"/>
    <property type="match status" value="1"/>
</dbReference>
<feature type="domain" description="RNA polymerase sigma factor 70 region 4 type 2" evidence="7">
    <location>
        <begin position="105"/>
        <end position="157"/>
    </location>
</feature>
<comment type="caution">
    <text evidence="8">The sequence shown here is derived from an EMBL/GenBank/DDBJ whole genome shotgun (WGS) entry which is preliminary data.</text>
</comment>
<dbReference type="InterPro" id="IPR007627">
    <property type="entry name" value="RNA_pol_sigma70_r2"/>
</dbReference>
<name>A0ABW2GS20_9ACTN</name>
<dbReference type="SUPFAM" id="SSF88946">
    <property type="entry name" value="Sigma2 domain of RNA polymerase sigma factors"/>
    <property type="match status" value="1"/>
</dbReference>
<dbReference type="PANTHER" id="PTHR43133">
    <property type="entry name" value="RNA POLYMERASE ECF-TYPE SIGMA FACTO"/>
    <property type="match status" value="1"/>
</dbReference>
<keyword evidence="3" id="KW-0731">Sigma factor</keyword>
<dbReference type="CDD" id="cd06171">
    <property type="entry name" value="Sigma70_r4"/>
    <property type="match status" value="1"/>
</dbReference>
<evidence type="ECO:0000256" key="5">
    <source>
        <dbReference type="ARBA" id="ARBA00023163"/>
    </source>
</evidence>
<dbReference type="NCBIfam" id="TIGR02937">
    <property type="entry name" value="sigma70-ECF"/>
    <property type="match status" value="1"/>
</dbReference>
<organism evidence="8 9">
    <name type="scientific">Catellatospora aurea</name>
    <dbReference type="NCBI Taxonomy" id="1337874"/>
    <lineage>
        <taxon>Bacteria</taxon>
        <taxon>Bacillati</taxon>
        <taxon>Actinomycetota</taxon>
        <taxon>Actinomycetes</taxon>
        <taxon>Micromonosporales</taxon>
        <taxon>Micromonosporaceae</taxon>
        <taxon>Catellatospora</taxon>
    </lineage>
</organism>
<dbReference type="NCBIfam" id="TIGR02983">
    <property type="entry name" value="SigE-fam_strep"/>
    <property type="match status" value="1"/>
</dbReference>
<dbReference type="Proteomes" id="UP001596392">
    <property type="component" value="Unassembled WGS sequence"/>
</dbReference>
<accession>A0ABW2GS20</accession>
<comment type="similarity">
    <text evidence="1">Belongs to the sigma-70 factor family. ECF subfamily.</text>
</comment>
<dbReference type="EMBL" id="JBHTAC010000005">
    <property type="protein sequence ID" value="MFC7242223.1"/>
    <property type="molecule type" value="Genomic_DNA"/>
</dbReference>
<evidence type="ECO:0000259" key="7">
    <source>
        <dbReference type="Pfam" id="PF08281"/>
    </source>
</evidence>
<dbReference type="InterPro" id="IPR039425">
    <property type="entry name" value="RNA_pol_sigma-70-like"/>
</dbReference>
<dbReference type="InterPro" id="IPR013324">
    <property type="entry name" value="RNA_pol_sigma_r3/r4-like"/>
</dbReference>
<dbReference type="Pfam" id="PF08281">
    <property type="entry name" value="Sigma70_r4_2"/>
    <property type="match status" value="1"/>
</dbReference>
<evidence type="ECO:0000256" key="2">
    <source>
        <dbReference type="ARBA" id="ARBA00023015"/>
    </source>
</evidence>
<dbReference type="InterPro" id="IPR013249">
    <property type="entry name" value="RNA_pol_sigma70_r4_t2"/>
</dbReference>
<evidence type="ECO:0000313" key="9">
    <source>
        <dbReference type="Proteomes" id="UP001596392"/>
    </source>
</evidence>
<gene>
    <name evidence="8" type="ORF">ACFQO7_06990</name>
</gene>
<reference evidence="9" key="1">
    <citation type="journal article" date="2019" name="Int. J. Syst. Evol. Microbiol.">
        <title>The Global Catalogue of Microorganisms (GCM) 10K type strain sequencing project: providing services to taxonomists for standard genome sequencing and annotation.</title>
        <authorList>
            <consortium name="The Broad Institute Genomics Platform"/>
            <consortium name="The Broad Institute Genome Sequencing Center for Infectious Disease"/>
            <person name="Wu L."/>
            <person name="Ma J."/>
        </authorList>
    </citation>
    <scope>NUCLEOTIDE SEQUENCE [LARGE SCALE GENOMIC DNA]</scope>
    <source>
        <strain evidence="9">CGMCC 1.9106</strain>
    </source>
</reference>
<evidence type="ECO:0000256" key="3">
    <source>
        <dbReference type="ARBA" id="ARBA00023082"/>
    </source>
</evidence>
<dbReference type="RefSeq" id="WP_376805650.1">
    <property type="nucleotide sequence ID" value="NZ_JBHTAC010000005.1"/>
</dbReference>
<proteinExistence type="inferred from homology"/>
<dbReference type="InterPro" id="IPR013325">
    <property type="entry name" value="RNA_pol_sigma_r2"/>
</dbReference>
<keyword evidence="9" id="KW-1185">Reference proteome</keyword>
<dbReference type="PANTHER" id="PTHR43133:SF50">
    <property type="entry name" value="ECF RNA POLYMERASE SIGMA FACTOR SIGM"/>
    <property type="match status" value="1"/>
</dbReference>
<keyword evidence="5" id="KW-0804">Transcription</keyword>
<dbReference type="Pfam" id="PF04542">
    <property type="entry name" value="Sigma70_r2"/>
    <property type="match status" value="1"/>
</dbReference>
<evidence type="ECO:0000256" key="4">
    <source>
        <dbReference type="ARBA" id="ARBA00023125"/>
    </source>
</evidence>
<dbReference type="Gene3D" id="1.10.10.10">
    <property type="entry name" value="Winged helix-like DNA-binding domain superfamily/Winged helix DNA-binding domain"/>
    <property type="match status" value="1"/>
</dbReference>
<dbReference type="InterPro" id="IPR036388">
    <property type="entry name" value="WH-like_DNA-bd_sf"/>
</dbReference>
<evidence type="ECO:0000256" key="1">
    <source>
        <dbReference type="ARBA" id="ARBA00010641"/>
    </source>
</evidence>
<sequence length="173" mass="18922">MAPPELERGFADFVAARSDALLRSAWLLTGDAGRAEDLLQTALAKAWRRWAAVERADSPEAYVRRVVFTTYVSWWRRRWRAETPSGELPERAALGDLAGTVAAQDAVARALSRLSRRARAVVVLRYVEDRPVAEVAELLGSTQGAVKVLASRALAQLRADPDLQSLVLDGANA</sequence>